<dbReference type="STRING" id="1805281.AUJ77_00290"/>
<dbReference type="InterPro" id="IPR011004">
    <property type="entry name" value="Trimer_LpxA-like_sf"/>
</dbReference>
<name>A0A1J4V5F0_9BACT</name>
<dbReference type="Gene3D" id="2.160.10.10">
    <property type="entry name" value="Hexapeptide repeat proteins"/>
    <property type="match status" value="1"/>
</dbReference>
<evidence type="ECO:0008006" key="3">
    <source>
        <dbReference type="Google" id="ProtNLM"/>
    </source>
</evidence>
<dbReference type="Proteomes" id="UP000181992">
    <property type="component" value="Unassembled WGS sequence"/>
</dbReference>
<gene>
    <name evidence="1" type="ORF">AUJ77_00290</name>
</gene>
<accession>A0A1J4V5F0</accession>
<sequence length="189" mass="21356">MNPIASFFAKVFIYFWYKKGEYFFWRSKKYVTNWGEGTYGTPYLISYDKRSTLSVGAYCSIASRVSILLGANHLFGRITTYPLSLINEDMTVTDASEPGSVVIGNDVWVGYGPTIIGPVSVGDGAIIAAGTDEVHAKIIKYRLPEDQINDMVAIAWWGWGRDSIKKREKDIYSKDFNKFIKKYKNEAGE</sequence>
<dbReference type="EMBL" id="MNVN01000003">
    <property type="protein sequence ID" value="OIO31235.1"/>
    <property type="molecule type" value="Genomic_DNA"/>
</dbReference>
<evidence type="ECO:0000313" key="2">
    <source>
        <dbReference type="Proteomes" id="UP000181992"/>
    </source>
</evidence>
<proteinExistence type="predicted"/>
<evidence type="ECO:0000313" key="1">
    <source>
        <dbReference type="EMBL" id="OIO31235.1"/>
    </source>
</evidence>
<protein>
    <recommendedName>
        <fullName evidence="3">Chloramphenicol acetyltransferase</fullName>
    </recommendedName>
</protein>
<reference evidence="1 2" key="1">
    <citation type="journal article" date="2016" name="Environ. Microbiol.">
        <title>Genomic resolution of a cold subsurface aquifer community provides metabolic insights for novel microbes adapted to high CO concentrations.</title>
        <authorList>
            <person name="Probst A.J."/>
            <person name="Castelle C.J."/>
            <person name="Singh A."/>
            <person name="Brown C.T."/>
            <person name="Anantharaman K."/>
            <person name="Sharon I."/>
            <person name="Hug L.A."/>
            <person name="Burstein D."/>
            <person name="Emerson J.B."/>
            <person name="Thomas B.C."/>
            <person name="Banfield J.F."/>
        </authorList>
    </citation>
    <scope>NUCLEOTIDE SEQUENCE [LARGE SCALE GENOMIC DNA]</scope>
    <source>
        <strain evidence="1">CG1_02_43_90</strain>
    </source>
</reference>
<dbReference type="AlphaFoldDB" id="A0A1J4V5F0"/>
<comment type="caution">
    <text evidence="1">The sequence shown here is derived from an EMBL/GenBank/DDBJ whole genome shotgun (WGS) entry which is preliminary data.</text>
</comment>
<organism evidence="1 2">
    <name type="scientific">Candidatus Nomurabacteria bacterium CG1_02_43_90</name>
    <dbReference type="NCBI Taxonomy" id="1805281"/>
    <lineage>
        <taxon>Bacteria</taxon>
        <taxon>Candidatus Nomuraibacteriota</taxon>
    </lineage>
</organism>
<dbReference type="SUPFAM" id="SSF51161">
    <property type="entry name" value="Trimeric LpxA-like enzymes"/>
    <property type="match status" value="1"/>
</dbReference>